<evidence type="ECO:0000313" key="3">
    <source>
        <dbReference type="Proteomes" id="UP000187465"/>
    </source>
</evidence>
<feature type="signal peptide" evidence="1">
    <location>
        <begin position="1"/>
        <end position="25"/>
    </location>
</feature>
<evidence type="ECO:0000313" key="2">
    <source>
        <dbReference type="EMBL" id="OMD29656.1"/>
    </source>
</evidence>
<dbReference type="RefSeq" id="WP_076146309.1">
    <property type="nucleotide sequence ID" value="NZ_JARLKA010000007.1"/>
</dbReference>
<reference evidence="2 3" key="1">
    <citation type="submission" date="2016-10" db="EMBL/GenBank/DDBJ databases">
        <title>Paenibacillus species isolates.</title>
        <authorList>
            <person name="Beno S.M."/>
        </authorList>
    </citation>
    <scope>NUCLEOTIDE SEQUENCE [LARGE SCALE GENOMIC DNA]</scope>
    <source>
        <strain evidence="2 3">FSL H7-0604</strain>
    </source>
</reference>
<feature type="chain" id="PRO_5039375806" description="Lipoprotein" evidence="1">
    <location>
        <begin position="26"/>
        <end position="257"/>
    </location>
</feature>
<organism evidence="2 3">
    <name type="scientific">Paenibacillus odorifer</name>
    <dbReference type="NCBI Taxonomy" id="189426"/>
    <lineage>
        <taxon>Bacteria</taxon>
        <taxon>Bacillati</taxon>
        <taxon>Bacillota</taxon>
        <taxon>Bacilli</taxon>
        <taxon>Bacillales</taxon>
        <taxon>Paenibacillaceae</taxon>
        <taxon>Paenibacillus</taxon>
    </lineage>
</organism>
<evidence type="ECO:0000256" key="1">
    <source>
        <dbReference type="SAM" id="SignalP"/>
    </source>
</evidence>
<accession>A0A1R0X5I5</accession>
<keyword evidence="1" id="KW-0732">Signal</keyword>
<name>A0A1R0X5I5_9BACL</name>
<sequence>MFPLHKSITLTALLLMNLLAGCQHQVDPSPLQSGDYYHTARPKPTDTAANLIKLEWRLVDTMPIVSQLSAPPTGATLIAEKKLDDFGGVKVSVYTMASDEDYVYARTSTSKGQYSLGAIGTYNYRQPEDIKVEVVRLFSEKVLKITGGLGANNSLSNYYLIDESGNPSGLLQIDTGHSKELDVDQDGSFEGVAAHGSPMSAYIYRWNIDHAEVTYVNDALKADSVVLTDEGIYEASNIGDKQSRRFRLTVEGLISER</sequence>
<dbReference type="Proteomes" id="UP000187465">
    <property type="component" value="Unassembled WGS sequence"/>
</dbReference>
<dbReference type="PROSITE" id="PS51257">
    <property type="entry name" value="PROKAR_LIPOPROTEIN"/>
    <property type="match status" value="1"/>
</dbReference>
<evidence type="ECO:0008006" key="4">
    <source>
        <dbReference type="Google" id="ProtNLM"/>
    </source>
</evidence>
<proteinExistence type="predicted"/>
<dbReference type="AlphaFoldDB" id="A0A1R0X5I5"/>
<dbReference type="EMBL" id="MKQP01000029">
    <property type="protein sequence ID" value="OMD29656.1"/>
    <property type="molecule type" value="Genomic_DNA"/>
</dbReference>
<protein>
    <recommendedName>
        <fullName evidence="4">Lipoprotein</fullName>
    </recommendedName>
</protein>
<comment type="caution">
    <text evidence="2">The sequence shown here is derived from an EMBL/GenBank/DDBJ whole genome shotgun (WGS) entry which is preliminary data.</text>
</comment>
<gene>
    <name evidence="2" type="ORF">BJP51_22360</name>
</gene>